<reference evidence="1 2" key="1">
    <citation type="submission" date="2017-04" db="EMBL/GenBank/DDBJ databases">
        <title>Whole genome sequence of Bdellovibrio bacteriovorus strain SSB218315.</title>
        <authorList>
            <person name="Oyedara O."/>
            <person name="Rodriguez-Perez M.A."/>
        </authorList>
    </citation>
    <scope>NUCLEOTIDE SEQUENCE [LARGE SCALE GENOMIC DNA]</scope>
    <source>
        <strain evidence="1 2">SSB218315</strain>
    </source>
</reference>
<evidence type="ECO:0000313" key="1">
    <source>
        <dbReference type="EMBL" id="ASD63172.1"/>
    </source>
</evidence>
<dbReference type="InterPro" id="IPR029058">
    <property type="entry name" value="AB_hydrolase_fold"/>
</dbReference>
<proteinExistence type="predicted"/>
<dbReference type="Proteomes" id="UP000197003">
    <property type="component" value="Chromosome"/>
</dbReference>
<dbReference type="RefSeq" id="WP_088564748.1">
    <property type="nucleotide sequence ID" value="NZ_CP020946.1"/>
</dbReference>
<dbReference type="GO" id="GO:0006508">
    <property type="term" value="P:proteolysis"/>
    <property type="evidence" value="ECO:0007669"/>
    <property type="project" value="InterPro"/>
</dbReference>
<organism evidence="1 2">
    <name type="scientific">Bdellovibrio bacteriovorus</name>
    <dbReference type="NCBI Taxonomy" id="959"/>
    <lineage>
        <taxon>Bacteria</taxon>
        <taxon>Pseudomonadati</taxon>
        <taxon>Bdellovibrionota</taxon>
        <taxon>Bdellovibrionia</taxon>
        <taxon>Bdellovibrionales</taxon>
        <taxon>Pseudobdellovibrionaceae</taxon>
        <taxon>Bdellovibrio</taxon>
    </lineage>
</organism>
<dbReference type="PANTHER" id="PTHR42972">
    <property type="entry name" value="TOL-PAL SYSTEM PROTEIN TOLB"/>
    <property type="match status" value="1"/>
</dbReference>
<protein>
    <submittedName>
        <fullName evidence="1">PHB depolymerase</fullName>
    </submittedName>
</protein>
<dbReference type="PANTHER" id="PTHR42972:SF8">
    <property type="entry name" value="POLYHYDROXYBUTYRATE DEPOLYMERASE"/>
    <property type="match status" value="1"/>
</dbReference>
<dbReference type="Gene3D" id="3.40.50.1820">
    <property type="entry name" value="alpha/beta hydrolase"/>
    <property type="match status" value="2"/>
</dbReference>
<dbReference type="AlphaFoldDB" id="A0A1Z3N6Q8"/>
<dbReference type="EMBL" id="CP020946">
    <property type="protein sequence ID" value="ASD63172.1"/>
    <property type="molecule type" value="Genomic_DNA"/>
</dbReference>
<name>A0A1Z3N6Q8_BDEBC</name>
<gene>
    <name evidence="1" type="ORF">B9G79_06120</name>
</gene>
<dbReference type="OrthoDB" id="5289292at2"/>
<dbReference type="SUPFAM" id="SSF53474">
    <property type="entry name" value="alpha/beta-Hydrolases"/>
    <property type="match status" value="1"/>
</dbReference>
<sequence length="327" mass="35869">MFETLCAMLVPFCIQSSDPATENLKAYNIDPHSITISGVSSGGFMAVQMDVAFSSVFSGAGAVAGGVYWCSEGDSKKAQSQCMGSPEKIDSRLMIEKARDLSGQGDIDSLENLKDHRIYIFASPKDSVVKLGNSDKLIEFYESFVPKNQIHRVTTPEAAHGFPTLASGGPCTMAALPWLLKCNFDTAGDILAQMYTDLKARGIAVAENLHKFTQTDFGDSKTPLYRDGWIYVPEACEQGARCKLHVALHGCQMNPDFIQDKFATLAGYNDWAETNNIVVLYPQSARDNRGNPYACWDWFGFTGPDYVSKSGAQMSALMKMIERVRGL</sequence>
<dbReference type="GO" id="GO:0008236">
    <property type="term" value="F:serine-type peptidase activity"/>
    <property type="evidence" value="ECO:0007669"/>
    <property type="project" value="InterPro"/>
</dbReference>
<evidence type="ECO:0000313" key="2">
    <source>
        <dbReference type="Proteomes" id="UP000197003"/>
    </source>
</evidence>
<accession>A0A1Z3N6Q8</accession>